<dbReference type="GO" id="GO:0008270">
    <property type="term" value="F:zinc ion binding"/>
    <property type="evidence" value="ECO:0007669"/>
    <property type="project" value="InterPro"/>
</dbReference>
<dbReference type="InterPro" id="IPR050246">
    <property type="entry name" value="Class_II_FBP_aldolase"/>
</dbReference>
<feature type="binding site" evidence="2">
    <location>
        <position position="213"/>
    </location>
    <ligand>
        <name>Zn(2+)</name>
        <dbReference type="ChEBI" id="CHEBI:29105"/>
        <label>1</label>
        <note>catalytic</note>
    </ligand>
</feature>
<evidence type="ECO:0000256" key="2">
    <source>
        <dbReference type="PIRSR" id="PIRSR001359-3"/>
    </source>
</evidence>
<sequence>MPIVSMRELIKDAQNRCYAIGNHNSIDYEAIKGIILAAEEMKAPVIIGIAQSQLDNLPVDTLSSILLHEGKKAKTSIAIHLDHSTSFDVIKKVIDLGFNSVMYDGSQLPFEENITNTIEVVKYARKRNVAVEAEIGKMINTENAKYNELTSSDNDKNDYTDPSIAQEFAERTGIDMLAISYGSIHGLHAKKPTLNFALLEKIHAAVSIPLVLHGGSGLDTSDYTRSIKHGICKINYYSFGYNAVALKIKDAIMKQKDPIFYHDISAWAIEAFRDVFKETMVQFQSAGKA</sequence>
<keyword evidence="2" id="KW-0862">Zinc</keyword>
<dbReference type="GO" id="GO:0005829">
    <property type="term" value="C:cytosol"/>
    <property type="evidence" value="ECO:0007669"/>
    <property type="project" value="TreeGrafter"/>
</dbReference>
<dbReference type="InterPro" id="IPR000771">
    <property type="entry name" value="FBA_II"/>
</dbReference>
<feature type="binding site" evidence="2">
    <location>
        <position position="83"/>
    </location>
    <ligand>
        <name>Zn(2+)</name>
        <dbReference type="ChEBI" id="CHEBI:29105"/>
        <label>1</label>
        <note>catalytic</note>
    </ligand>
</feature>
<dbReference type="PIRSF" id="PIRSF001359">
    <property type="entry name" value="F_bP_aldolase_II"/>
    <property type="match status" value="1"/>
</dbReference>
<protein>
    <submittedName>
        <fullName evidence="3">Fructose-bisphosphate aldolase</fullName>
    </submittedName>
</protein>
<feature type="binding site" evidence="2">
    <location>
        <position position="185"/>
    </location>
    <ligand>
        <name>Zn(2+)</name>
        <dbReference type="ChEBI" id="CHEBI:29105"/>
        <label>1</label>
        <note>catalytic</note>
    </ligand>
</feature>
<dbReference type="Pfam" id="PF01116">
    <property type="entry name" value="F_bP_aldolase"/>
    <property type="match status" value="1"/>
</dbReference>
<evidence type="ECO:0000313" key="3">
    <source>
        <dbReference type="EMBL" id="SLM17985.1"/>
    </source>
</evidence>
<dbReference type="GO" id="GO:0009025">
    <property type="term" value="F:tagatose-bisphosphate aldolase activity"/>
    <property type="evidence" value="ECO:0007669"/>
    <property type="project" value="TreeGrafter"/>
</dbReference>
<dbReference type="Gene3D" id="3.20.20.70">
    <property type="entry name" value="Aldolase class I"/>
    <property type="match status" value="1"/>
</dbReference>
<dbReference type="PANTHER" id="PTHR30304">
    <property type="entry name" value="D-TAGATOSE-1,6-BISPHOSPHATE ALDOLASE"/>
    <property type="match status" value="1"/>
</dbReference>
<dbReference type="AlphaFoldDB" id="A0A3P3XP02"/>
<comment type="cofactor">
    <cofactor evidence="2">
        <name>Zn(2+)</name>
        <dbReference type="ChEBI" id="CHEBI:29105"/>
    </cofactor>
    <text evidence="2">Binds 2 Zn(2+) ions per subunit. One is catalytic and the other provides a structural contribution.</text>
</comment>
<dbReference type="GO" id="GO:0005975">
    <property type="term" value="P:carbohydrate metabolic process"/>
    <property type="evidence" value="ECO:0007669"/>
    <property type="project" value="InterPro"/>
</dbReference>
<gene>
    <name evidence="3" type="primary">fbaA</name>
    <name evidence="3" type="ORF">SPIRO4BDMA_40557</name>
</gene>
<dbReference type="EMBL" id="FWDO01000004">
    <property type="protein sequence ID" value="SLM17985.1"/>
    <property type="molecule type" value="Genomic_DNA"/>
</dbReference>
<dbReference type="SUPFAM" id="SSF51569">
    <property type="entry name" value="Aldolase"/>
    <property type="match status" value="1"/>
</dbReference>
<dbReference type="InterPro" id="IPR013785">
    <property type="entry name" value="Aldolase_TIM"/>
</dbReference>
<organism evidence="3">
    <name type="scientific">uncultured spirochete</name>
    <dbReference type="NCBI Taxonomy" id="156406"/>
    <lineage>
        <taxon>Bacteria</taxon>
        <taxon>Pseudomonadati</taxon>
        <taxon>Spirochaetota</taxon>
        <taxon>Spirochaetia</taxon>
        <taxon>Spirochaetales</taxon>
        <taxon>environmental samples</taxon>
    </lineage>
</organism>
<keyword evidence="2" id="KW-0479">Metal-binding</keyword>
<accession>A0A3P3XP02</accession>
<evidence type="ECO:0000256" key="1">
    <source>
        <dbReference type="PIRSR" id="PIRSR001359-1"/>
    </source>
</evidence>
<feature type="binding site" evidence="2">
    <location>
        <position position="134"/>
    </location>
    <ligand>
        <name>Zn(2+)</name>
        <dbReference type="ChEBI" id="CHEBI:29105"/>
        <label>2</label>
    </ligand>
</feature>
<reference evidence="3" key="1">
    <citation type="submission" date="2017-02" db="EMBL/GenBank/DDBJ databases">
        <authorList>
            <person name="Regsiter A."/>
            <person name="William W."/>
        </authorList>
    </citation>
    <scope>NUCLEOTIDE SEQUENCE</scope>
    <source>
        <strain evidence="3">BdmA 4</strain>
    </source>
</reference>
<feature type="binding site" evidence="2">
    <location>
        <position position="104"/>
    </location>
    <ligand>
        <name>Zn(2+)</name>
        <dbReference type="ChEBI" id="CHEBI:29105"/>
        <label>2</label>
    </ligand>
</feature>
<dbReference type="NCBIfam" id="TIGR00167">
    <property type="entry name" value="cbbA"/>
    <property type="match status" value="1"/>
</dbReference>
<proteinExistence type="predicted"/>
<feature type="active site" description="Proton donor" evidence="1">
    <location>
        <position position="82"/>
    </location>
</feature>
<name>A0A3P3XP02_9SPIR</name>
<dbReference type="PANTHER" id="PTHR30304:SF0">
    <property type="entry name" value="D-TAGATOSE-1,6-BISPHOSPHATE ALDOLASE SUBUNIT GATY-RELATED"/>
    <property type="match status" value="1"/>
</dbReference>
<dbReference type="CDD" id="cd00947">
    <property type="entry name" value="TBP_aldolase_IIB"/>
    <property type="match status" value="1"/>
</dbReference>